<dbReference type="EMBL" id="JBHTAA010000005">
    <property type="protein sequence ID" value="MFC7203390.1"/>
    <property type="molecule type" value="Genomic_DNA"/>
</dbReference>
<keyword evidence="1" id="KW-1133">Transmembrane helix</keyword>
<keyword evidence="3" id="KW-1185">Reference proteome</keyword>
<feature type="transmembrane region" description="Helical" evidence="1">
    <location>
        <begin position="9"/>
        <end position="28"/>
    </location>
</feature>
<keyword evidence="1" id="KW-0812">Transmembrane</keyword>
<evidence type="ECO:0000313" key="2">
    <source>
        <dbReference type="EMBL" id="MFC7203390.1"/>
    </source>
</evidence>
<keyword evidence="1" id="KW-0472">Membrane</keyword>
<dbReference type="AlphaFoldDB" id="A0ABD5ZDY9"/>
<proteinExistence type="predicted"/>
<comment type="caution">
    <text evidence="2">The sequence shown here is derived from an EMBL/GenBank/DDBJ whole genome shotgun (WGS) entry which is preliminary data.</text>
</comment>
<name>A0ABD5ZDY9_9EURY</name>
<dbReference type="RefSeq" id="WP_390222733.1">
    <property type="nucleotide sequence ID" value="NZ_JBHTAA010000005.1"/>
</dbReference>
<accession>A0ABD5ZDY9</accession>
<evidence type="ECO:0000313" key="3">
    <source>
        <dbReference type="Proteomes" id="UP001596481"/>
    </source>
</evidence>
<organism evidence="2 3">
    <name type="scientific">Haloferax namakaokahaiae</name>
    <dbReference type="NCBI Taxonomy" id="1748331"/>
    <lineage>
        <taxon>Archaea</taxon>
        <taxon>Methanobacteriati</taxon>
        <taxon>Methanobacteriota</taxon>
        <taxon>Stenosarchaea group</taxon>
        <taxon>Halobacteria</taxon>
        <taxon>Halobacteriales</taxon>
        <taxon>Haloferacaceae</taxon>
        <taxon>Haloferax</taxon>
    </lineage>
</organism>
<feature type="transmembrane region" description="Helical" evidence="1">
    <location>
        <begin position="48"/>
        <end position="74"/>
    </location>
</feature>
<evidence type="ECO:0000256" key="1">
    <source>
        <dbReference type="SAM" id="Phobius"/>
    </source>
</evidence>
<gene>
    <name evidence="2" type="ORF">ACFQJC_07685</name>
</gene>
<dbReference type="Proteomes" id="UP001596481">
    <property type="component" value="Unassembled WGS sequence"/>
</dbReference>
<sequence>MPQSDRTELILFSITAFVAIVMGLAMGVNGRVDTGKIVTSLTPDSAALLDGAVVGAALLLVLFFGFVVGAKVLFRRAN</sequence>
<reference evidence="2 3" key="1">
    <citation type="journal article" date="2019" name="Int. J. Syst. Evol. Microbiol.">
        <title>The Global Catalogue of Microorganisms (GCM) 10K type strain sequencing project: providing services to taxonomists for standard genome sequencing and annotation.</title>
        <authorList>
            <consortium name="The Broad Institute Genomics Platform"/>
            <consortium name="The Broad Institute Genome Sequencing Center for Infectious Disease"/>
            <person name="Wu L."/>
            <person name="Ma J."/>
        </authorList>
    </citation>
    <scope>NUCLEOTIDE SEQUENCE [LARGE SCALE GENOMIC DNA]</scope>
    <source>
        <strain evidence="2 3">DSM 29988</strain>
    </source>
</reference>
<protein>
    <recommendedName>
        <fullName evidence="4">Cox cluster protein</fullName>
    </recommendedName>
</protein>
<evidence type="ECO:0008006" key="4">
    <source>
        <dbReference type="Google" id="ProtNLM"/>
    </source>
</evidence>